<feature type="transmembrane region" description="Helical" evidence="4">
    <location>
        <begin position="241"/>
        <end position="262"/>
    </location>
</feature>
<keyword evidence="4" id="KW-0472">Membrane</keyword>
<evidence type="ECO:0000256" key="4">
    <source>
        <dbReference type="SAM" id="Phobius"/>
    </source>
</evidence>
<dbReference type="EMBL" id="CP038437">
    <property type="protein sequence ID" value="QEM81655.1"/>
    <property type="molecule type" value="Genomic_DNA"/>
</dbReference>
<gene>
    <name evidence="6" type="ORF">E4T21_08945</name>
</gene>
<evidence type="ECO:0000256" key="2">
    <source>
        <dbReference type="ARBA" id="ARBA00012528"/>
    </source>
</evidence>
<evidence type="ECO:0000313" key="6">
    <source>
        <dbReference type="EMBL" id="QEM81655.1"/>
    </source>
</evidence>
<dbReference type="Gene3D" id="3.30.70.270">
    <property type="match status" value="1"/>
</dbReference>
<dbReference type="PROSITE" id="PS50887">
    <property type="entry name" value="GGDEF"/>
    <property type="match status" value="1"/>
</dbReference>
<dbReference type="InterPro" id="IPR008979">
    <property type="entry name" value="Galactose-bd-like_sf"/>
</dbReference>
<name>A0A5C1NHP7_9GAMM</name>
<dbReference type="InterPro" id="IPR050469">
    <property type="entry name" value="Diguanylate_Cyclase"/>
</dbReference>
<dbReference type="PANTHER" id="PTHR45138">
    <property type="entry name" value="REGULATORY COMPONENTS OF SENSORY TRANSDUCTION SYSTEM"/>
    <property type="match status" value="1"/>
</dbReference>
<dbReference type="Proteomes" id="UP000324285">
    <property type="component" value="Chromosome"/>
</dbReference>
<keyword evidence="7" id="KW-1185">Reference proteome</keyword>
<feature type="transmembrane region" description="Helical" evidence="4">
    <location>
        <begin position="364"/>
        <end position="381"/>
    </location>
</feature>
<dbReference type="SUPFAM" id="SSF49785">
    <property type="entry name" value="Galactose-binding domain-like"/>
    <property type="match status" value="1"/>
</dbReference>
<comment type="cofactor">
    <cofactor evidence="1">
        <name>Mg(2+)</name>
        <dbReference type="ChEBI" id="CHEBI:18420"/>
    </cofactor>
</comment>
<dbReference type="SMART" id="SM00267">
    <property type="entry name" value="GGDEF"/>
    <property type="match status" value="1"/>
</dbReference>
<reference evidence="6" key="1">
    <citation type="submission" date="2021-02" db="EMBL/GenBank/DDBJ databases">
        <title>Strain Y2R2, a novel species of the genus Halomonas.</title>
        <authorList>
            <person name="Huang H."/>
        </authorList>
    </citation>
    <scope>NUCLEOTIDE SEQUENCE</scope>
    <source>
        <strain evidence="6">Y2R2</strain>
    </source>
</reference>
<keyword evidence="4" id="KW-1133">Transmembrane helix</keyword>
<feature type="transmembrane region" description="Helical" evidence="4">
    <location>
        <begin position="335"/>
        <end position="358"/>
    </location>
</feature>
<sequence>MTRKHHRLGLLAILWLTLGIWFFPQAALATETSLRNGWEYRWGDSPQDANGHFLWASEPTGTSGWLPMSGTANPPHRHGNETLWMRHQLPAGEWHHPVLFVSSIDLIGEAYIDNQQIFRHGSLDSNGQVQFAGWSWHTIPLPDVSEGKVLYLRIHSDYSDIGLWGKVAIMDESAVLPMILATSWEGLVVATFCLIVGSLASLLVLSPPRQWRLGSVGFFSLAIGIMLLAENDSRKLLLDIPLLWNYLAAATYFSLPIAMGLILEHWFPQVRTRFLRLIWLALLAYLTIALSMSLMGMISLSSTFPSFDVLLLISTILMALLALRRCHTFNIHQYLVLASYAAFVFILMLDMAVAHSIIDWFEVPVHFGALAFTLSMVIISLRHYTQTQRELNHLNRFLESEVAERTSELQSHVKQEHQRASLIALEHSKSQALADLIDRLQGTAALEHALEIIVDALPELTSPLRGAFYRQNTDEPLLSLTHHWPKDYQVPATLPSSPSGGTDNRPPSWLFPLDIPRPQQDALHLGILWLEPNTRLLPNSEYHERTRRLIETGITRVALVLSSISLQEKLATLSYNDGLTGLRNRRYFEELMFHEAVSALRNQTSLTLAIVDIDHFKLFNDRFGHSAGDVVLCGVAQLLAESFRDNDVVCRLGGEEFVILLPHAQANDALMRIDQMTQILASTNFKHAHQPLGTVSLSCGIASFPCHTSDPHTLLEIADNALYRAKQSGRARITMAE</sequence>
<feature type="transmembrane region" description="Helical" evidence="4">
    <location>
        <begin position="211"/>
        <end position="229"/>
    </location>
</feature>
<dbReference type="Pfam" id="PF00990">
    <property type="entry name" value="GGDEF"/>
    <property type="match status" value="1"/>
</dbReference>
<dbReference type="SUPFAM" id="SSF55073">
    <property type="entry name" value="Nucleotide cyclase"/>
    <property type="match status" value="1"/>
</dbReference>
<protein>
    <recommendedName>
        <fullName evidence="2">diguanylate cyclase</fullName>
        <ecNumber evidence="2">2.7.7.65</ecNumber>
    </recommendedName>
</protein>
<dbReference type="InterPro" id="IPR000160">
    <property type="entry name" value="GGDEF_dom"/>
</dbReference>
<dbReference type="GO" id="GO:0052621">
    <property type="term" value="F:diguanylate cyclase activity"/>
    <property type="evidence" value="ECO:0007669"/>
    <property type="project" value="UniProtKB-EC"/>
</dbReference>
<dbReference type="RefSeq" id="WP_149284666.1">
    <property type="nucleotide sequence ID" value="NZ_CP038437.2"/>
</dbReference>
<organism evidence="6 7">
    <name type="scientific">Halomonas binhaiensis</name>
    <dbReference type="NCBI Taxonomy" id="2562282"/>
    <lineage>
        <taxon>Bacteria</taxon>
        <taxon>Pseudomonadati</taxon>
        <taxon>Pseudomonadota</taxon>
        <taxon>Gammaproteobacteria</taxon>
        <taxon>Oceanospirillales</taxon>
        <taxon>Halomonadaceae</taxon>
        <taxon>Halomonas</taxon>
    </lineage>
</organism>
<comment type="catalytic activity">
    <reaction evidence="3">
        <text>2 GTP = 3',3'-c-di-GMP + 2 diphosphate</text>
        <dbReference type="Rhea" id="RHEA:24898"/>
        <dbReference type="ChEBI" id="CHEBI:33019"/>
        <dbReference type="ChEBI" id="CHEBI:37565"/>
        <dbReference type="ChEBI" id="CHEBI:58805"/>
        <dbReference type="EC" id="2.7.7.65"/>
    </reaction>
</comment>
<keyword evidence="4" id="KW-0812">Transmembrane</keyword>
<evidence type="ECO:0000313" key="7">
    <source>
        <dbReference type="Proteomes" id="UP000324285"/>
    </source>
</evidence>
<dbReference type="OrthoDB" id="9803824at2"/>
<dbReference type="FunFam" id="3.30.70.270:FF:000001">
    <property type="entry name" value="Diguanylate cyclase domain protein"/>
    <property type="match status" value="1"/>
</dbReference>
<dbReference type="PANTHER" id="PTHR45138:SF9">
    <property type="entry name" value="DIGUANYLATE CYCLASE DGCM-RELATED"/>
    <property type="match status" value="1"/>
</dbReference>
<evidence type="ECO:0000259" key="5">
    <source>
        <dbReference type="PROSITE" id="PS50887"/>
    </source>
</evidence>
<accession>A0A5C1NHP7</accession>
<dbReference type="CDD" id="cd01949">
    <property type="entry name" value="GGDEF"/>
    <property type="match status" value="1"/>
</dbReference>
<evidence type="ECO:0000256" key="1">
    <source>
        <dbReference type="ARBA" id="ARBA00001946"/>
    </source>
</evidence>
<dbReference type="NCBIfam" id="TIGR00254">
    <property type="entry name" value="GGDEF"/>
    <property type="match status" value="1"/>
</dbReference>
<dbReference type="EC" id="2.7.7.65" evidence="2"/>
<dbReference type="InterPro" id="IPR029787">
    <property type="entry name" value="Nucleotide_cyclase"/>
</dbReference>
<evidence type="ECO:0000256" key="3">
    <source>
        <dbReference type="ARBA" id="ARBA00034247"/>
    </source>
</evidence>
<feature type="domain" description="GGDEF" evidence="5">
    <location>
        <begin position="604"/>
        <end position="737"/>
    </location>
</feature>
<feature type="transmembrane region" description="Helical" evidence="4">
    <location>
        <begin position="186"/>
        <end position="204"/>
    </location>
</feature>
<proteinExistence type="predicted"/>
<dbReference type="InterPro" id="IPR043128">
    <property type="entry name" value="Rev_trsase/Diguanyl_cyclase"/>
</dbReference>
<feature type="transmembrane region" description="Helical" evidence="4">
    <location>
        <begin position="274"/>
        <end position="298"/>
    </location>
</feature>
<dbReference type="KEGG" id="hbh:E4T21_08945"/>
<dbReference type="AlphaFoldDB" id="A0A5C1NHP7"/>
<feature type="transmembrane region" description="Helical" evidence="4">
    <location>
        <begin position="304"/>
        <end position="323"/>
    </location>
</feature>